<dbReference type="InterPro" id="IPR047928">
    <property type="entry name" value="Perm_prefix_1"/>
</dbReference>
<dbReference type="EMBL" id="BMLM01000001">
    <property type="protein sequence ID" value="GGN80900.1"/>
    <property type="molecule type" value="Genomic_DNA"/>
</dbReference>
<evidence type="ECO:0000256" key="1">
    <source>
        <dbReference type="SAM" id="Phobius"/>
    </source>
</evidence>
<accession>A0ABQ2KEJ7</accession>
<reference evidence="3" key="1">
    <citation type="journal article" date="2019" name="Int. J. Syst. Evol. Microbiol.">
        <title>The Global Catalogue of Microorganisms (GCM) 10K type strain sequencing project: providing services to taxonomists for standard genome sequencing and annotation.</title>
        <authorList>
            <consortium name="The Broad Institute Genomics Platform"/>
            <consortium name="The Broad Institute Genome Sequencing Center for Infectious Disease"/>
            <person name="Wu L."/>
            <person name="Ma J."/>
        </authorList>
    </citation>
    <scope>NUCLEOTIDE SEQUENCE [LARGE SCALE GENOMIC DNA]</scope>
    <source>
        <strain evidence="3">CGMCC 1.6960</strain>
    </source>
</reference>
<sequence>MDAMLRTDPVDRLLARLGQDLRATGRARRDVLREVEGDLREAVAARVSRGASEADAAEAVVAEFGDAGAVAADLSRELLADLGRRYAPASAVAAGVLIAAWVVGMTTLASLPGFRVPLEVGWMLPLSRALDVVAPMVAVAAVAGWLAIRRSGSLAALVAVAGLQLALAGVLVAGAVVMAATLPAPTGGAGILAALVALTVLLGGAMAAGAAALLVRFGAVRLAPRPARA</sequence>
<evidence type="ECO:0000313" key="2">
    <source>
        <dbReference type="EMBL" id="GGN80900.1"/>
    </source>
</evidence>
<keyword evidence="1" id="KW-0812">Transmembrane</keyword>
<gene>
    <name evidence="2" type="ORF">GCM10010968_09210</name>
</gene>
<feature type="transmembrane region" description="Helical" evidence="1">
    <location>
        <begin position="155"/>
        <end position="179"/>
    </location>
</feature>
<dbReference type="Proteomes" id="UP000626982">
    <property type="component" value="Unassembled WGS sequence"/>
</dbReference>
<feature type="transmembrane region" description="Helical" evidence="1">
    <location>
        <begin position="86"/>
        <end position="109"/>
    </location>
</feature>
<proteinExistence type="predicted"/>
<organism evidence="2 3">
    <name type="scientific">Agrococcus terreus</name>
    <dbReference type="NCBI Taxonomy" id="574649"/>
    <lineage>
        <taxon>Bacteria</taxon>
        <taxon>Bacillati</taxon>
        <taxon>Actinomycetota</taxon>
        <taxon>Actinomycetes</taxon>
        <taxon>Micrococcales</taxon>
        <taxon>Microbacteriaceae</taxon>
        <taxon>Agrococcus</taxon>
    </lineage>
</organism>
<feature type="transmembrane region" description="Helical" evidence="1">
    <location>
        <begin position="191"/>
        <end position="215"/>
    </location>
</feature>
<evidence type="ECO:0000313" key="3">
    <source>
        <dbReference type="Proteomes" id="UP000626982"/>
    </source>
</evidence>
<name>A0ABQ2KEJ7_9MICO</name>
<keyword evidence="3" id="KW-1185">Reference proteome</keyword>
<dbReference type="NCBIfam" id="NF038403">
    <property type="entry name" value="perm_prefix_1"/>
    <property type="match status" value="1"/>
</dbReference>
<keyword evidence="1" id="KW-0472">Membrane</keyword>
<protein>
    <submittedName>
        <fullName evidence="2">Uncharacterized protein</fullName>
    </submittedName>
</protein>
<feature type="transmembrane region" description="Helical" evidence="1">
    <location>
        <begin position="129"/>
        <end position="148"/>
    </location>
</feature>
<keyword evidence="1" id="KW-1133">Transmembrane helix</keyword>
<comment type="caution">
    <text evidence="2">The sequence shown here is derived from an EMBL/GenBank/DDBJ whole genome shotgun (WGS) entry which is preliminary data.</text>
</comment>